<sequence>MNQLNVLWNISKQALKKLLEDANIESVLELYDFLQLIRTKNSSTNENQTLKECPNLENEIYDVRKELLILHKNQIYELYGERNNLKTFLRTTWGVRTNLMEFFRANEMTEENNAFMNYMLDFGK</sequence>
<reference evidence="2" key="1">
    <citation type="submission" date="2016-11" db="UniProtKB">
        <authorList>
            <consortium name="WormBaseParasite"/>
        </authorList>
    </citation>
    <scope>IDENTIFICATION</scope>
</reference>
<accession>A0A1I8B8P6</accession>
<name>A0A1I8B8P6_MELHA</name>
<evidence type="ECO:0000313" key="1">
    <source>
        <dbReference type="Proteomes" id="UP000095281"/>
    </source>
</evidence>
<dbReference type="AlphaFoldDB" id="A0A1I8B8P6"/>
<protein>
    <submittedName>
        <fullName evidence="2">Uncharacterized protein</fullName>
    </submittedName>
</protein>
<evidence type="ECO:0000313" key="2">
    <source>
        <dbReference type="WBParaSite" id="MhA1_Contig157.frz3.gene2"/>
    </source>
</evidence>
<organism evidence="1 2">
    <name type="scientific">Meloidogyne hapla</name>
    <name type="common">Root-knot nematode worm</name>
    <dbReference type="NCBI Taxonomy" id="6305"/>
    <lineage>
        <taxon>Eukaryota</taxon>
        <taxon>Metazoa</taxon>
        <taxon>Ecdysozoa</taxon>
        <taxon>Nematoda</taxon>
        <taxon>Chromadorea</taxon>
        <taxon>Rhabditida</taxon>
        <taxon>Tylenchina</taxon>
        <taxon>Tylenchomorpha</taxon>
        <taxon>Tylenchoidea</taxon>
        <taxon>Meloidogynidae</taxon>
        <taxon>Meloidogyninae</taxon>
        <taxon>Meloidogyne</taxon>
    </lineage>
</organism>
<proteinExistence type="predicted"/>
<keyword evidence="1" id="KW-1185">Reference proteome</keyword>
<dbReference type="WBParaSite" id="MhA1_Contig157.frz3.gene2">
    <property type="protein sequence ID" value="MhA1_Contig157.frz3.gene2"/>
    <property type="gene ID" value="MhA1_Contig157.frz3.gene2"/>
</dbReference>
<dbReference type="Proteomes" id="UP000095281">
    <property type="component" value="Unplaced"/>
</dbReference>